<keyword evidence="1" id="KW-1133">Transmembrane helix</keyword>
<evidence type="ECO:0000256" key="1">
    <source>
        <dbReference type="SAM" id="Phobius"/>
    </source>
</evidence>
<sequence length="150" mass="14740">MRNRSLALLLVGLVTCGALASPAAAAAAVTSDPWIDQYIEQVPTPTGAVRTGAEKLPSGLSASEVAALNRAGGDLFAGVTAATVPPRSPDLSKADRMATVTATSIPVALTTTLSGGSGGFGLVLPAALLGSIIGAFGLAASRARRGNSAI</sequence>
<protein>
    <submittedName>
        <fullName evidence="2">Unannotated protein</fullName>
    </submittedName>
</protein>
<organism evidence="2">
    <name type="scientific">freshwater metagenome</name>
    <dbReference type="NCBI Taxonomy" id="449393"/>
    <lineage>
        <taxon>unclassified sequences</taxon>
        <taxon>metagenomes</taxon>
        <taxon>ecological metagenomes</taxon>
    </lineage>
</organism>
<proteinExistence type="predicted"/>
<keyword evidence="1" id="KW-0812">Transmembrane</keyword>
<reference evidence="2" key="1">
    <citation type="submission" date="2020-05" db="EMBL/GenBank/DDBJ databases">
        <authorList>
            <person name="Chiriac C."/>
            <person name="Salcher M."/>
            <person name="Ghai R."/>
            <person name="Kavagutti S V."/>
        </authorList>
    </citation>
    <scope>NUCLEOTIDE SEQUENCE</scope>
</reference>
<dbReference type="AlphaFoldDB" id="A0A6J7DTQ5"/>
<dbReference type="EMBL" id="CAFBLU010000010">
    <property type="protein sequence ID" value="CAB4871699.1"/>
    <property type="molecule type" value="Genomic_DNA"/>
</dbReference>
<feature type="transmembrane region" description="Helical" evidence="1">
    <location>
        <begin position="119"/>
        <end position="140"/>
    </location>
</feature>
<gene>
    <name evidence="2" type="ORF">UFOPK3444_00764</name>
</gene>
<evidence type="ECO:0000313" key="2">
    <source>
        <dbReference type="EMBL" id="CAB4871699.1"/>
    </source>
</evidence>
<accession>A0A6J7DTQ5</accession>
<keyword evidence="1" id="KW-0472">Membrane</keyword>
<name>A0A6J7DTQ5_9ZZZZ</name>